<organism evidence="14 15">
    <name type="scientific">Pseudallescheria apiosperma</name>
    <name type="common">Scedosporium apiospermum</name>
    <dbReference type="NCBI Taxonomy" id="563466"/>
    <lineage>
        <taxon>Eukaryota</taxon>
        <taxon>Fungi</taxon>
        <taxon>Dikarya</taxon>
        <taxon>Ascomycota</taxon>
        <taxon>Pezizomycotina</taxon>
        <taxon>Sordariomycetes</taxon>
        <taxon>Hypocreomycetidae</taxon>
        <taxon>Microascales</taxon>
        <taxon>Microascaceae</taxon>
        <taxon>Scedosporium</taxon>
    </lineage>
</organism>
<comment type="pathway">
    <text evidence="1">Glycan degradation; xylan degradation.</text>
</comment>
<evidence type="ECO:0000256" key="7">
    <source>
        <dbReference type="ARBA" id="ARBA00023277"/>
    </source>
</evidence>
<evidence type="ECO:0000259" key="13">
    <source>
        <dbReference type="SMART" id="SM01217"/>
    </source>
</evidence>
<reference evidence="14 15" key="1">
    <citation type="journal article" date="2014" name="Genome Announc.">
        <title>Draft genome sequence of the pathogenic fungus Scedosporium apiospermum.</title>
        <authorList>
            <person name="Vandeputte P."/>
            <person name="Ghamrawi S."/>
            <person name="Rechenmann M."/>
            <person name="Iltis A."/>
            <person name="Giraud S."/>
            <person name="Fleury M."/>
            <person name="Thornton C."/>
            <person name="Delhaes L."/>
            <person name="Meyer W."/>
            <person name="Papon N."/>
            <person name="Bouchara J.P."/>
        </authorList>
    </citation>
    <scope>NUCLEOTIDE SEQUENCE [LARGE SCALE GENOMIC DNA]</scope>
    <source>
        <strain evidence="14 15">IHEM 14462</strain>
    </source>
</reference>
<keyword evidence="9" id="KW-0624">Polysaccharide degradation</keyword>
<dbReference type="Gene3D" id="2.60.40.10">
    <property type="entry name" value="Immunoglobulins"/>
    <property type="match status" value="1"/>
</dbReference>
<evidence type="ECO:0000256" key="5">
    <source>
        <dbReference type="ARBA" id="ARBA00022801"/>
    </source>
</evidence>
<keyword evidence="7" id="KW-0119">Carbohydrate metabolism</keyword>
<dbReference type="Pfam" id="PF00933">
    <property type="entry name" value="Glyco_hydro_3"/>
    <property type="match status" value="1"/>
</dbReference>
<feature type="transmembrane region" description="Helical" evidence="12">
    <location>
        <begin position="104"/>
        <end position="124"/>
    </location>
</feature>
<dbReference type="InterPro" id="IPR013783">
    <property type="entry name" value="Ig-like_fold"/>
</dbReference>
<dbReference type="Pfam" id="PF20237">
    <property type="entry name" value="DUF6594"/>
    <property type="match status" value="1"/>
</dbReference>
<dbReference type="GO" id="GO:0009044">
    <property type="term" value="F:xylan 1,4-beta-xylosidase activity"/>
    <property type="evidence" value="ECO:0007669"/>
    <property type="project" value="UniProtKB-EC"/>
</dbReference>
<dbReference type="Gene3D" id="3.40.50.1700">
    <property type="entry name" value="Glycoside hydrolase family 3 C-terminal domain"/>
    <property type="match status" value="1"/>
</dbReference>
<comment type="catalytic activity">
    <reaction evidence="10">
        <text>Hydrolysis of (1-&gt;4)-beta-D-xylans, to remove successive D-xylose residues from the non-reducing termini.</text>
        <dbReference type="EC" id="3.2.1.37"/>
    </reaction>
</comment>
<dbReference type="InterPro" id="IPR001764">
    <property type="entry name" value="Glyco_hydro_3_N"/>
</dbReference>
<dbReference type="PANTHER" id="PTHR42721:SF3">
    <property type="entry name" value="BETA-D-XYLOSIDASE 5-RELATED"/>
    <property type="match status" value="1"/>
</dbReference>
<keyword evidence="12" id="KW-0812">Transmembrane</keyword>
<dbReference type="InterPro" id="IPR036881">
    <property type="entry name" value="Glyco_hydro_3_C_sf"/>
</dbReference>
<dbReference type="GO" id="GO:0031222">
    <property type="term" value="P:arabinan catabolic process"/>
    <property type="evidence" value="ECO:0007669"/>
    <property type="project" value="TreeGrafter"/>
</dbReference>
<dbReference type="Pfam" id="PF01915">
    <property type="entry name" value="Glyco_hydro_3_C"/>
    <property type="match status" value="1"/>
</dbReference>
<evidence type="ECO:0000256" key="6">
    <source>
        <dbReference type="ARBA" id="ARBA00023180"/>
    </source>
</evidence>
<dbReference type="HOGENOM" id="CLU_004542_5_3_1"/>
<comment type="caution">
    <text evidence="14">The sequence shown here is derived from an EMBL/GenBank/DDBJ whole genome shotgun (WGS) entry which is preliminary data.</text>
</comment>
<protein>
    <recommendedName>
        <fullName evidence="11">xylan 1,4-beta-xylosidase</fullName>
        <ecNumber evidence="11">3.2.1.37</ecNumber>
    </recommendedName>
</protein>
<dbReference type="SUPFAM" id="SSF51445">
    <property type="entry name" value="(Trans)glycosidases"/>
    <property type="match status" value="1"/>
</dbReference>
<dbReference type="OrthoDB" id="47059at2759"/>
<evidence type="ECO:0000256" key="4">
    <source>
        <dbReference type="ARBA" id="ARBA00022729"/>
    </source>
</evidence>
<dbReference type="EC" id="3.2.1.37" evidence="11"/>
<dbReference type="Gene3D" id="3.20.20.300">
    <property type="entry name" value="Glycoside hydrolase, family 3, N-terminal domain"/>
    <property type="match status" value="1"/>
</dbReference>
<keyword evidence="12" id="KW-1133">Transmembrane helix</keyword>
<keyword evidence="8 14" id="KW-0326">Glycosidase</keyword>
<dbReference type="GeneID" id="27720358"/>
<keyword evidence="12" id="KW-0472">Membrane</keyword>
<gene>
    <name evidence="14" type="ORF">SAPIO_CDS1286</name>
</gene>
<evidence type="ECO:0000256" key="2">
    <source>
        <dbReference type="ARBA" id="ARBA00005336"/>
    </source>
</evidence>
<evidence type="ECO:0000256" key="8">
    <source>
        <dbReference type="ARBA" id="ARBA00023295"/>
    </source>
</evidence>
<proteinExistence type="inferred from homology"/>
<feature type="transmembrane region" description="Helical" evidence="12">
    <location>
        <begin position="131"/>
        <end position="151"/>
    </location>
</feature>
<evidence type="ECO:0000256" key="3">
    <source>
        <dbReference type="ARBA" id="ARBA00022651"/>
    </source>
</evidence>
<evidence type="ECO:0000256" key="9">
    <source>
        <dbReference type="ARBA" id="ARBA00023326"/>
    </source>
</evidence>
<dbReference type="EMBL" id="JOWA01000055">
    <property type="protein sequence ID" value="KEZ45907.1"/>
    <property type="molecule type" value="Genomic_DNA"/>
</dbReference>
<accession>A0A084GEZ5</accession>
<dbReference type="Pfam" id="PF14310">
    <property type="entry name" value="Fn3-like"/>
    <property type="match status" value="1"/>
</dbReference>
<dbReference type="VEuPathDB" id="FungiDB:SAPIO_CDS1286"/>
<evidence type="ECO:0000256" key="11">
    <source>
        <dbReference type="ARBA" id="ARBA00026107"/>
    </source>
</evidence>
<dbReference type="OMA" id="CALGKPC"/>
<evidence type="ECO:0000256" key="12">
    <source>
        <dbReference type="SAM" id="Phobius"/>
    </source>
</evidence>
<keyword evidence="3" id="KW-0858">Xylan degradation</keyword>
<sequence>MHGRWTPNPKSQLKTLKDWLFRPDGGNGFLEGSEKLMWNDDDLRRYVCLADPGIETDPFTTFIRAVMSGVFHKLLGRRSKKRIIDEESGMVSYDDEAMMKASNAIVVVVASAVPVLTIFVLNSLQTTAQRIGFTVLFTSIFAALLSIFSSAKRAEIFAATATFAAVEVSTFEFPDCVNGPLADNLVCDVTVSHAERAAALVGAMTIDEKLANLVNASPGAPRLGLPAYEWWNEALHGVGYSPGVNFQDKGEFASATSFANPILLSAAFDDSLVHEIATVISTETRAFSNAGHAGLDYWTPNINPYRDPRWGRGMETPGEDPRRIKGYVKALLSGLEGDDPSKKKIIATCKHYAGNDIDRWEDVLRFNFSAVISLQDLVEYYLPPFQQCARDSRVGSIMCAYNAVNGTPACANTYLMQTVLRDHWGWNDENQYITSDCNAVGNFYADHHWVETAAEAAAKAYAAGTDTVCEVNMATDVIGAWNQSLLTEETIDRALNRLYHGLVRVGYFDPPDSSEYRSLTWEDVNTEHAQQLALQSAVDGIVLLKNDDAVLPLEYDANTSVAVIGHWAEAPVQLLGGYAGTAPYYITPRSVAAAIHNSTHYANGPIAQDLDADDTWSEKALEAANNADIVFYFGGLRMTIEREDRDRTSIGWPAAQLSLIQKLCALGKPCIVIQMGDQIDDAPLLENKNVSAILWAGYPGQAGGAAVFDILYGKSAPAGRLPVTQYPSSYTEEVPMTDMTLRPSEVSPGRTYKWYSDAVLPFGYGLHYTMFEVAFSFEPAVSYDIQGLIDGCQKDHLDLCPFDTISVSVENTGDVLSDFVALVFVNGTYGPSPHPLKELVGYHRFRGVEVGESREAEISLTLGDIARVDESGNTILYRGTYTLQVDVPAQHTVSFKLTGDDAMLDEWPQPPEDLGAEIE</sequence>
<dbReference type="InterPro" id="IPR017853">
    <property type="entry name" value="GH"/>
</dbReference>
<evidence type="ECO:0000256" key="10">
    <source>
        <dbReference type="ARBA" id="ARBA00024574"/>
    </source>
</evidence>
<keyword evidence="15" id="KW-1185">Reference proteome</keyword>
<dbReference type="KEGG" id="sapo:SAPIO_CDS1286"/>
<evidence type="ECO:0000256" key="1">
    <source>
        <dbReference type="ARBA" id="ARBA00004851"/>
    </source>
</evidence>
<dbReference type="SMART" id="SM01217">
    <property type="entry name" value="Fn3_like"/>
    <property type="match status" value="1"/>
</dbReference>
<dbReference type="SUPFAM" id="SSF52279">
    <property type="entry name" value="Beta-D-glucan exohydrolase, C-terminal domain"/>
    <property type="match status" value="1"/>
</dbReference>
<dbReference type="AlphaFoldDB" id="A0A084GEZ5"/>
<comment type="similarity">
    <text evidence="2">Belongs to the glycosyl hydrolase 3 family.</text>
</comment>
<dbReference type="InterPro" id="IPR002772">
    <property type="entry name" value="Glyco_hydro_3_C"/>
</dbReference>
<dbReference type="InterPro" id="IPR044993">
    <property type="entry name" value="BXL"/>
</dbReference>
<keyword evidence="5 14" id="KW-0378">Hydrolase</keyword>
<dbReference type="Proteomes" id="UP000028545">
    <property type="component" value="Unassembled WGS sequence"/>
</dbReference>
<name>A0A084GEZ5_PSEDA</name>
<keyword evidence="6" id="KW-0325">Glycoprotein</keyword>
<dbReference type="GO" id="GO:0046556">
    <property type="term" value="F:alpha-L-arabinofuranosidase activity"/>
    <property type="evidence" value="ECO:0007669"/>
    <property type="project" value="TreeGrafter"/>
</dbReference>
<evidence type="ECO:0000313" key="15">
    <source>
        <dbReference type="Proteomes" id="UP000028545"/>
    </source>
</evidence>
<dbReference type="InterPro" id="IPR036962">
    <property type="entry name" value="Glyco_hydro_3_N_sf"/>
</dbReference>
<dbReference type="InterPro" id="IPR046529">
    <property type="entry name" value="DUF6594"/>
</dbReference>
<keyword evidence="4" id="KW-0732">Signal</keyword>
<dbReference type="GO" id="GO:0045493">
    <property type="term" value="P:xylan catabolic process"/>
    <property type="evidence" value="ECO:0007669"/>
    <property type="project" value="UniProtKB-UniPathway"/>
</dbReference>
<dbReference type="UniPathway" id="UPA00114"/>
<dbReference type="RefSeq" id="XP_016645706.1">
    <property type="nucleotide sequence ID" value="XM_016784590.1"/>
</dbReference>
<feature type="domain" description="Fibronectin type III-like" evidence="13">
    <location>
        <begin position="819"/>
        <end position="889"/>
    </location>
</feature>
<dbReference type="PANTHER" id="PTHR42721">
    <property type="entry name" value="SUGAR HYDROLASE-RELATED"/>
    <property type="match status" value="1"/>
</dbReference>
<dbReference type="InterPro" id="IPR026891">
    <property type="entry name" value="Fn3-like"/>
</dbReference>
<evidence type="ECO:0000313" key="14">
    <source>
        <dbReference type="EMBL" id="KEZ45907.1"/>
    </source>
</evidence>